<evidence type="ECO:0000313" key="2">
    <source>
        <dbReference type="EMBL" id="NBI80262.1"/>
    </source>
</evidence>
<evidence type="ECO:0000256" key="1">
    <source>
        <dbReference type="SAM" id="MobiDB-lite"/>
    </source>
</evidence>
<evidence type="ECO:0000313" key="3">
    <source>
        <dbReference type="Proteomes" id="UP000446348"/>
    </source>
</evidence>
<dbReference type="AlphaFoldDB" id="A0A845RRL2"/>
<gene>
    <name evidence="2" type="ORF">D3Z39_15610</name>
</gene>
<reference evidence="2 3" key="1">
    <citation type="submission" date="2018-08" db="EMBL/GenBank/DDBJ databases">
        <title>Murine metabolic-syndrome-specific gut microbial biobank.</title>
        <authorList>
            <person name="Liu C."/>
        </authorList>
    </citation>
    <scope>NUCLEOTIDE SEQUENCE [LARGE SCALE GENOMIC DNA]</scope>
    <source>
        <strain evidence="2 3">X69</strain>
    </source>
</reference>
<feature type="non-terminal residue" evidence="2">
    <location>
        <position position="1"/>
    </location>
</feature>
<organism evidence="2 3">
    <name type="scientific">Anaerotruncus colihominis</name>
    <dbReference type="NCBI Taxonomy" id="169435"/>
    <lineage>
        <taxon>Bacteria</taxon>
        <taxon>Bacillati</taxon>
        <taxon>Bacillota</taxon>
        <taxon>Clostridia</taxon>
        <taxon>Eubacteriales</taxon>
        <taxon>Oscillospiraceae</taxon>
        <taxon>Anaerotruncus</taxon>
    </lineage>
</organism>
<dbReference type="EMBL" id="QXWZ01000041">
    <property type="protein sequence ID" value="NBI80262.1"/>
    <property type="molecule type" value="Genomic_DNA"/>
</dbReference>
<sequence length="114" mass="12449">QKAAGETAAKAPCGFWPPSRAEPLSPGRSPHKKRGPQAARACSDEPPAPSKIRDRRRAAGMDFASTRFPAFLKKGFGEKLSSVAPRTVGWAQFNNSPPDVLACAWYDRARQRWG</sequence>
<name>A0A845RRL2_9FIRM</name>
<comment type="caution">
    <text evidence="2">The sequence shown here is derived from an EMBL/GenBank/DDBJ whole genome shotgun (WGS) entry which is preliminary data.</text>
</comment>
<feature type="region of interest" description="Disordered" evidence="1">
    <location>
        <begin position="1"/>
        <end position="58"/>
    </location>
</feature>
<protein>
    <submittedName>
        <fullName evidence="2">Uncharacterized protein</fullName>
    </submittedName>
</protein>
<accession>A0A845RRL2</accession>
<proteinExistence type="predicted"/>
<dbReference type="Proteomes" id="UP000446348">
    <property type="component" value="Unassembled WGS sequence"/>
</dbReference>